<feature type="repeat" description="PPR" evidence="2">
    <location>
        <begin position="431"/>
        <end position="465"/>
    </location>
</feature>
<dbReference type="FunFam" id="1.25.40.10:FF:000158">
    <property type="entry name" value="pentatricopeptide repeat-containing protein At2g33680"/>
    <property type="match status" value="1"/>
</dbReference>
<dbReference type="Pfam" id="PF01535">
    <property type="entry name" value="PPR"/>
    <property type="match status" value="7"/>
</dbReference>
<dbReference type="Gene3D" id="1.25.40.10">
    <property type="entry name" value="Tetratricopeptide repeat domain"/>
    <property type="match status" value="8"/>
</dbReference>
<dbReference type="GO" id="GO:0048731">
    <property type="term" value="P:system development"/>
    <property type="evidence" value="ECO:0007669"/>
    <property type="project" value="UniProtKB-ARBA"/>
</dbReference>
<dbReference type="InterPro" id="IPR046960">
    <property type="entry name" value="PPR_At4g14850-like_plant"/>
</dbReference>
<dbReference type="EMBL" id="CM035414">
    <property type="protein sequence ID" value="KAH7428463.1"/>
    <property type="molecule type" value="Genomic_DNA"/>
</dbReference>
<dbReference type="OrthoDB" id="1896896at2759"/>
<dbReference type="Proteomes" id="UP000825935">
    <property type="component" value="Chromosome 9"/>
</dbReference>
<proteinExistence type="predicted"/>
<feature type="repeat" description="PPR" evidence="2">
    <location>
        <begin position="879"/>
        <end position="913"/>
    </location>
</feature>
<dbReference type="GO" id="GO:0003723">
    <property type="term" value="F:RNA binding"/>
    <property type="evidence" value="ECO:0007669"/>
    <property type="project" value="InterPro"/>
</dbReference>
<dbReference type="InterPro" id="IPR002885">
    <property type="entry name" value="PPR_rpt"/>
</dbReference>
<keyword evidence="4" id="KW-1185">Reference proteome</keyword>
<evidence type="ECO:0008006" key="5">
    <source>
        <dbReference type="Google" id="ProtNLM"/>
    </source>
</evidence>
<dbReference type="OMA" id="WATELEH"/>
<comment type="caution">
    <text evidence="3">The sequence shown here is derived from an EMBL/GenBank/DDBJ whole genome shotgun (WGS) entry which is preliminary data.</text>
</comment>
<organism evidence="3 4">
    <name type="scientific">Ceratopteris richardii</name>
    <name type="common">Triangle waterfern</name>
    <dbReference type="NCBI Taxonomy" id="49495"/>
    <lineage>
        <taxon>Eukaryota</taxon>
        <taxon>Viridiplantae</taxon>
        <taxon>Streptophyta</taxon>
        <taxon>Embryophyta</taxon>
        <taxon>Tracheophyta</taxon>
        <taxon>Polypodiopsida</taxon>
        <taxon>Polypodiidae</taxon>
        <taxon>Polypodiales</taxon>
        <taxon>Pteridineae</taxon>
        <taxon>Pteridaceae</taxon>
        <taxon>Parkerioideae</taxon>
        <taxon>Ceratopteris</taxon>
    </lineage>
</organism>
<evidence type="ECO:0000313" key="3">
    <source>
        <dbReference type="EMBL" id="KAH7428463.1"/>
    </source>
</evidence>
<evidence type="ECO:0000256" key="2">
    <source>
        <dbReference type="PROSITE-ProRule" id="PRU00708"/>
    </source>
</evidence>
<dbReference type="Pfam" id="PF13041">
    <property type="entry name" value="PPR_2"/>
    <property type="match status" value="5"/>
</dbReference>
<name>A0A8T2U3Z3_CERRI</name>
<dbReference type="InterPro" id="IPR011990">
    <property type="entry name" value="TPR-like_helical_dom_sf"/>
</dbReference>
<dbReference type="FunFam" id="1.25.40.10:FF:000396">
    <property type="entry name" value="Pentatricopeptide repeat-containing protein At2g36730"/>
    <property type="match status" value="1"/>
</dbReference>
<dbReference type="AlphaFoldDB" id="A0A8T2U3Z3"/>
<dbReference type="PROSITE" id="PS51375">
    <property type="entry name" value="PPR"/>
    <property type="match status" value="9"/>
</dbReference>
<gene>
    <name evidence="3" type="ORF">KP509_09G002900</name>
</gene>
<feature type="repeat" description="PPR" evidence="2">
    <location>
        <begin position="663"/>
        <end position="697"/>
    </location>
</feature>
<evidence type="ECO:0000313" key="4">
    <source>
        <dbReference type="Proteomes" id="UP000825935"/>
    </source>
</evidence>
<feature type="repeat" description="PPR" evidence="2">
    <location>
        <begin position="747"/>
        <end position="777"/>
    </location>
</feature>
<dbReference type="FunFam" id="1.25.40.10:FF:000073">
    <property type="entry name" value="Pentatricopeptide repeat-containing protein chloroplastic"/>
    <property type="match status" value="1"/>
</dbReference>
<feature type="repeat" description="PPR" evidence="2">
    <location>
        <begin position="548"/>
        <end position="582"/>
    </location>
</feature>
<dbReference type="NCBIfam" id="TIGR00756">
    <property type="entry name" value="PPR"/>
    <property type="match status" value="5"/>
</dbReference>
<dbReference type="GO" id="GO:0009451">
    <property type="term" value="P:RNA modification"/>
    <property type="evidence" value="ECO:0007669"/>
    <property type="project" value="InterPro"/>
</dbReference>
<dbReference type="FunFam" id="1.25.40.10:FF:000343">
    <property type="entry name" value="Pentatricopeptide repeat-containing protein At3g58590"/>
    <property type="match status" value="1"/>
</dbReference>
<dbReference type="PANTHER" id="PTHR47926">
    <property type="entry name" value="PENTATRICOPEPTIDE REPEAT-CONTAINING PROTEIN"/>
    <property type="match status" value="1"/>
</dbReference>
<protein>
    <recommendedName>
        <fullName evidence="5">Pentatricopeptide repeat-containing protein</fullName>
    </recommendedName>
</protein>
<feature type="repeat" description="PPR" evidence="2">
    <location>
        <begin position="97"/>
        <end position="131"/>
    </location>
</feature>
<feature type="repeat" description="PPR" evidence="2">
    <location>
        <begin position="778"/>
        <end position="812"/>
    </location>
</feature>
<feature type="repeat" description="PPR" evidence="2">
    <location>
        <begin position="314"/>
        <end position="348"/>
    </location>
</feature>
<accession>A0A8T2U3Z3</accession>
<evidence type="ECO:0000256" key="1">
    <source>
        <dbReference type="ARBA" id="ARBA00022737"/>
    </source>
</evidence>
<feature type="repeat" description="PPR" evidence="2">
    <location>
        <begin position="198"/>
        <end position="232"/>
    </location>
</feature>
<keyword evidence="1" id="KW-0677">Repeat</keyword>
<reference evidence="3" key="1">
    <citation type="submission" date="2021-08" db="EMBL/GenBank/DDBJ databases">
        <title>WGS assembly of Ceratopteris richardii.</title>
        <authorList>
            <person name="Marchant D.B."/>
            <person name="Chen G."/>
            <person name="Jenkins J."/>
            <person name="Shu S."/>
            <person name="Leebens-Mack J."/>
            <person name="Grimwood J."/>
            <person name="Schmutz J."/>
            <person name="Soltis P."/>
            <person name="Soltis D."/>
            <person name="Chen Z.-H."/>
        </authorList>
    </citation>
    <scope>NUCLEOTIDE SEQUENCE</scope>
    <source>
        <strain evidence="3">Whitten #5841</strain>
        <tissue evidence="3">Leaf</tissue>
    </source>
</reference>
<sequence>MCRVLQQQALSNGIKVEKALRDLWQLQRPPPVFTYVSLLKECRRERLLDYAKQIQAHILHHQIPIVGLLGDYLVMTFASCGALDEALRVSSELPCRTVFSWTAIISACVDLGYPRDALTMYQHMLNECIYPDKYTFVSILKACGNIPDLATGKKFHADAGQRNFTDDIFVGNTLISMYGKCNDIIEAEKVFHKLPMLTVVSWNSMMSAYLDDGRAETALQLYSEMHTQGLVSDLATSILAIQACTALMEHNFSSKSRESIVFTPLEIGEALHADLRRTGLASQMFVTSALVSLYGKCKAISKAENAFCSLSHHDVVSWNVILASYVEHGQGQKALQSYVWMQSSGMVPDRMSVMIALQACSLLAEKDERYLVDGSDLGVIPLLIGQALHNDSELLGVALDSFVANTLVSMYGKCGAVKEAEQIFCTAFNCDAVAWNAMASTYVEQGEAEKALQLYSQMLHDGVTPDQLTFVIAIQACAALAETCEPLLHGGRSLKLGPFEIGKGLHADARRQGFELDALVGCTLVTMYGKCGATSEAEHIFILLPSRDVIAWNAMLSSYVSQGDGYVILQAYVHMHRDHMSPDQMTLVAAVQACSLIVEKEQYTERDSSRAISLEIGKTLHSEACKKGFLFFDFVQNTLINMYGKCGAIKEAEHLFYAMPIRTIVSWNAILSGYVEQGYGERALELYTQMQSNGLCADQLTCVIALQACTTLLEKGSATEHKLIRKFALDSGHMLHVDTIKRGFASDVIVANTLVNMYGKSGNCAEAMHVFDVMPERTTASWNVMLLAYVEQEHGEEALELYKYMRNNRLLLDHITPICVLQACALVGSLRTCQHIHFDIVSAGYDCFPSLNSPLIDAYGSGACMEDALDYFSTLIKPEITAWNACIAGYTDEGDYVKSTLMFEELRLTGLNPDEVTFSSVLSACNHSGLPSESVGYTESLQKDHSLVLDLMHYGSMLDLLGRAGDFKRIESMLSSMHIPPDLGIWLCLLAACCTHGNLELARLAFDHAVSLEPKQITLYILMSNALANVVCLEELGNDEEDNRVNSYFYRNWENLSVRALLGLKNSYYF</sequence>
<dbReference type="FunFam" id="1.25.40.10:FF:000381">
    <property type="entry name" value="Pentatricopeptide repeat-containing protein"/>
    <property type="match status" value="1"/>
</dbReference>